<organism evidence="2 3">
    <name type="scientific">Vairimorpha apis BRL 01</name>
    <dbReference type="NCBI Taxonomy" id="1037528"/>
    <lineage>
        <taxon>Eukaryota</taxon>
        <taxon>Fungi</taxon>
        <taxon>Fungi incertae sedis</taxon>
        <taxon>Microsporidia</taxon>
        <taxon>Nosematidae</taxon>
        <taxon>Vairimorpha</taxon>
    </lineage>
</organism>
<dbReference type="EMBL" id="KE647129">
    <property type="protein sequence ID" value="EQB61529.1"/>
    <property type="molecule type" value="Genomic_DNA"/>
</dbReference>
<reference evidence="2 3" key="1">
    <citation type="journal article" date="2013" name="BMC Genomics">
        <title>Genome sequencing and comparative genomics of honey bee microsporidia, Nosema apis reveal novel insights into host-parasite interactions.</title>
        <authorList>
            <person name="Chen Yp."/>
            <person name="Pettis J.S."/>
            <person name="Zhao Y."/>
            <person name="Liu X."/>
            <person name="Tallon L.J."/>
            <person name="Sadzewicz L.D."/>
            <person name="Li R."/>
            <person name="Zheng H."/>
            <person name="Huang S."/>
            <person name="Zhang X."/>
            <person name="Hamilton M.C."/>
            <person name="Pernal S.F."/>
            <person name="Melathopoulos A.P."/>
            <person name="Yan X."/>
            <person name="Evans J.D."/>
        </authorList>
    </citation>
    <scope>NUCLEOTIDE SEQUENCE [LARGE SCALE GENOMIC DNA]</scope>
    <source>
        <strain evidence="2 3">BRL 01</strain>
    </source>
</reference>
<keyword evidence="3" id="KW-1185">Reference proteome</keyword>
<feature type="chain" id="PRO_5004567159" evidence="1">
    <location>
        <begin position="18"/>
        <end position="157"/>
    </location>
</feature>
<gene>
    <name evidence="2" type="ORF">NAPIS_ORF00899</name>
</gene>
<evidence type="ECO:0000256" key="1">
    <source>
        <dbReference type="SAM" id="SignalP"/>
    </source>
</evidence>
<dbReference type="HOGENOM" id="CLU_133988_0_0_1"/>
<protein>
    <submittedName>
        <fullName evidence="2">Putative translocation protein sec66</fullName>
    </submittedName>
</protein>
<evidence type="ECO:0000313" key="2">
    <source>
        <dbReference type="EMBL" id="EQB61529.1"/>
    </source>
</evidence>
<feature type="signal peptide" evidence="1">
    <location>
        <begin position="1"/>
        <end position="17"/>
    </location>
</feature>
<dbReference type="AlphaFoldDB" id="T0LB65"/>
<keyword evidence="1" id="KW-0732">Signal</keyword>
<dbReference type="OrthoDB" id="2189913at2759"/>
<accession>T0LB65</accession>
<evidence type="ECO:0000313" key="3">
    <source>
        <dbReference type="Proteomes" id="UP000053780"/>
    </source>
</evidence>
<sequence length="157" mass="18345">MILVLALIFSITTISLSYIRKSSKVENCTSNEELDKYFSLVAAKVSPQVCFKQLVFCASDLISKINEIEKEKEIIEPLFRDRIVSDAMYDKLNDKLKNLSIDKLLIESESKLYDRNCFNEAKLIKINVDKKYKISDDVFFDKKREALENELYKRLIK</sequence>
<dbReference type="Proteomes" id="UP000053780">
    <property type="component" value="Unassembled WGS sequence"/>
</dbReference>
<proteinExistence type="predicted"/>
<name>T0LB65_9MICR</name>
<dbReference type="VEuPathDB" id="MicrosporidiaDB:NAPIS_ORF00899"/>